<sequence length="211" mass="23450">MTFRRSRLMPFLLLGLSLAGQRPVQFGGALSLDVPLEGLKTDLNDKVGLGTSFQVTFGGGERLAVRPRLDLEIFRVASYHRFHSDYREARTFFSAGLGADLLYAFGADARKGLYGLAGAGVLQWFQYFENSYRWDAYGSESRRSHTRENRVSPWVALGLGYQITRNVGVETRAVLSQYDGPTAGGLASFSWETPTEVRRALIAQVAVTGRW</sequence>
<reference evidence="2" key="1">
    <citation type="journal article" date="2023" name="Int. J. Syst. Evol. Microbiol.">
        <title>Mesoterricola silvestris gen. nov., sp. nov., Mesoterricola sediminis sp. nov., Geothrix oryzae sp. nov., Geothrix edaphica sp. nov., Geothrix rubra sp. nov., and Geothrix limicola sp. nov., six novel members of Acidobacteriota isolated from soils.</title>
        <authorList>
            <person name="Itoh H."/>
            <person name="Sugisawa Y."/>
            <person name="Mise K."/>
            <person name="Xu Z."/>
            <person name="Kuniyasu M."/>
            <person name="Ushijima N."/>
            <person name="Kawano K."/>
            <person name="Kobayashi E."/>
            <person name="Shiratori Y."/>
            <person name="Masuda Y."/>
            <person name="Senoo K."/>
        </authorList>
    </citation>
    <scope>NUCLEOTIDE SEQUENCE [LARGE SCALE GENOMIC DNA]</scope>
    <source>
        <strain evidence="2">W79</strain>
    </source>
</reference>
<dbReference type="EMBL" id="AP027080">
    <property type="protein sequence ID" value="BDU72707.1"/>
    <property type="molecule type" value="Genomic_DNA"/>
</dbReference>
<keyword evidence="2" id="KW-1185">Reference proteome</keyword>
<name>A0AA48GRJ4_9BACT</name>
<dbReference type="RefSeq" id="WP_316415621.1">
    <property type="nucleotide sequence ID" value="NZ_AP027080.1"/>
</dbReference>
<accession>A0AA48GRJ4</accession>
<dbReference type="AlphaFoldDB" id="A0AA48GRJ4"/>
<dbReference type="Proteomes" id="UP001238179">
    <property type="component" value="Chromosome"/>
</dbReference>
<protein>
    <recommendedName>
        <fullName evidence="3">Outer membrane protein beta-barrel domain-containing protein</fullName>
    </recommendedName>
</protein>
<proteinExistence type="predicted"/>
<evidence type="ECO:0008006" key="3">
    <source>
        <dbReference type="Google" id="ProtNLM"/>
    </source>
</evidence>
<evidence type="ECO:0000313" key="2">
    <source>
        <dbReference type="Proteomes" id="UP001238179"/>
    </source>
</evidence>
<dbReference type="KEGG" id="msil:METEAL_18810"/>
<evidence type="ECO:0000313" key="1">
    <source>
        <dbReference type="EMBL" id="BDU72707.1"/>
    </source>
</evidence>
<organism evidence="1 2">
    <name type="scientific">Mesoterricola silvestris</name>
    <dbReference type="NCBI Taxonomy" id="2927979"/>
    <lineage>
        <taxon>Bacteria</taxon>
        <taxon>Pseudomonadati</taxon>
        <taxon>Acidobacteriota</taxon>
        <taxon>Holophagae</taxon>
        <taxon>Holophagales</taxon>
        <taxon>Holophagaceae</taxon>
        <taxon>Mesoterricola</taxon>
    </lineage>
</organism>
<gene>
    <name evidence="1" type="ORF">METEAL_18810</name>
</gene>